<reference evidence="15 16" key="1">
    <citation type="submission" date="2021-03" db="EMBL/GenBank/DDBJ databases">
        <title>Genomic Encyclopedia of Type Strains, Phase IV (KMG-IV): sequencing the most valuable type-strain genomes for metagenomic binning, comparative biology and taxonomic classification.</title>
        <authorList>
            <person name="Goeker M."/>
        </authorList>
    </citation>
    <scope>NUCLEOTIDE SEQUENCE [LARGE SCALE GENOMIC DNA]</scope>
    <source>
        <strain evidence="15 16">DSM 27563</strain>
    </source>
</reference>
<keyword evidence="11 12" id="KW-0742">SOS response</keyword>
<keyword evidence="16" id="KW-1185">Reference proteome</keyword>
<evidence type="ECO:0000256" key="7">
    <source>
        <dbReference type="ARBA" id="ARBA00022763"/>
    </source>
</evidence>
<dbReference type="PANTHER" id="PTHR32182">
    <property type="entry name" value="DNA REPLICATION AND REPAIR PROTEIN RECF"/>
    <property type="match status" value="1"/>
</dbReference>
<dbReference type="EMBL" id="JAGGLJ010000009">
    <property type="protein sequence ID" value="MBP2025555.1"/>
    <property type="molecule type" value="Genomic_DNA"/>
</dbReference>
<evidence type="ECO:0000256" key="6">
    <source>
        <dbReference type="ARBA" id="ARBA00022741"/>
    </source>
</evidence>
<keyword evidence="7 12" id="KW-0227">DNA damage</keyword>
<dbReference type="PROSITE" id="PS00618">
    <property type="entry name" value="RECF_2"/>
    <property type="match status" value="1"/>
</dbReference>
<dbReference type="NCBIfam" id="TIGR00611">
    <property type="entry name" value="recf"/>
    <property type="match status" value="1"/>
</dbReference>
<dbReference type="RefSeq" id="WP_210060847.1">
    <property type="nucleotide sequence ID" value="NZ_JAGGLJ010000009.1"/>
</dbReference>
<comment type="caution">
    <text evidence="15">The sequence shown here is derived from an EMBL/GenBank/DDBJ whole genome shotgun (WGS) entry which is preliminary data.</text>
</comment>
<evidence type="ECO:0000313" key="15">
    <source>
        <dbReference type="EMBL" id="MBP2025555.1"/>
    </source>
</evidence>
<keyword evidence="9 12" id="KW-0238">DNA-binding</keyword>
<evidence type="ECO:0000256" key="2">
    <source>
        <dbReference type="ARBA" id="ARBA00008016"/>
    </source>
</evidence>
<evidence type="ECO:0000259" key="14">
    <source>
        <dbReference type="Pfam" id="PF02463"/>
    </source>
</evidence>
<dbReference type="Proteomes" id="UP001519306">
    <property type="component" value="Unassembled WGS sequence"/>
</dbReference>
<evidence type="ECO:0000256" key="11">
    <source>
        <dbReference type="ARBA" id="ARBA00023236"/>
    </source>
</evidence>
<evidence type="ECO:0000256" key="12">
    <source>
        <dbReference type="HAMAP-Rule" id="MF_00365"/>
    </source>
</evidence>
<gene>
    <name evidence="12" type="primary">recF</name>
    <name evidence="15" type="ORF">J2Z71_001098</name>
</gene>
<dbReference type="InterPro" id="IPR018078">
    <property type="entry name" value="DNA-binding_RecF_CS"/>
</dbReference>
<organism evidence="15 16">
    <name type="scientific">Peptoniphilus stercorisuis</name>
    <dbReference type="NCBI Taxonomy" id="1436965"/>
    <lineage>
        <taxon>Bacteria</taxon>
        <taxon>Bacillati</taxon>
        <taxon>Bacillota</taxon>
        <taxon>Tissierellia</taxon>
        <taxon>Tissierellales</taxon>
        <taxon>Peptoniphilaceae</taxon>
        <taxon>Peptoniphilus</taxon>
    </lineage>
</organism>
<evidence type="ECO:0000256" key="13">
    <source>
        <dbReference type="RuleBase" id="RU000578"/>
    </source>
</evidence>
<feature type="domain" description="RecF/RecN/SMC N-terminal" evidence="14">
    <location>
        <begin position="4"/>
        <end position="336"/>
    </location>
</feature>
<evidence type="ECO:0000256" key="8">
    <source>
        <dbReference type="ARBA" id="ARBA00022840"/>
    </source>
</evidence>
<comment type="similarity">
    <text evidence="2 12 13">Belongs to the RecF family.</text>
</comment>
<keyword evidence="4 12" id="KW-0963">Cytoplasm</keyword>
<dbReference type="PANTHER" id="PTHR32182:SF0">
    <property type="entry name" value="DNA REPLICATION AND REPAIR PROTEIN RECF"/>
    <property type="match status" value="1"/>
</dbReference>
<evidence type="ECO:0000313" key="16">
    <source>
        <dbReference type="Proteomes" id="UP001519306"/>
    </source>
</evidence>
<evidence type="ECO:0000256" key="3">
    <source>
        <dbReference type="ARBA" id="ARBA00020170"/>
    </source>
</evidence>
<evidence type="ECO:0000256" key="5">
    <source>
        <dbReference type="ARBA" id="ARBA00022705"/>
    </source>
</evidence>
<dbReference type="Pfam" id="PF02463">
    <property type="entry name" value="SMC_N"/>
    <property type="match status" value="1"/>
</dbReference>
<keyword evidence="6 12" id="KW-0547">Nucleotide-binding</keyword>
<feature type="binding site" evidence="12">
    <location>
        <begin position="30"/>
        <end position="37"/>
    </location>
    <ligand>
        <name>ATP</name>
        <dbReference type="ChEBI" id="CHEBI:30616"/>
    </ligand>
</feature>
<proteinExistence type="inferred from homology"/>
<dbReference type="HAMAP" id="MF_00365">
    <property type="entry name" value="RecF"/>
    <property type="match status" value="1"/>
</dbReference>
<dbReference type="Gene3D" id="3.40.50.300">
    <property type="entry name" value="P-loop containing nucleotide triphosphate hydrolases"/>
    <property type="match status" value="1"/>
</dbReference>
<accession>A0ABS4KCR6</accession>
<comment type="subcellular location">
    <subcellularLocation>
        <location evidence="1 12 13">Cytoplasm</location>
    </subcellularLocation>
</comment>
<dbReference type="InterPro" id="IPR001238">
    <property type="entry name" value="DNA-binding_RecF"/>
</dbReference>
<dbReference type="InterPro" id="IPR027417">
    <property type="entry name" value="P-loop_NTPase"/>
</dbReference>
<dbReference type="InterPro" id="IPR042174">
    <property type="entry name" value="RecF_2"/>
</dbReference>
<keyword evidence="5 12" id="KW-0235">DNA replication</keyword>
<evidence type="ECO:0000256" key="1">
    <source>
        <dbReference type="ARBA" id="ARBA00004496"/>
    </source>
</evidence>
<sequence>MKLLNLKLFNYRNYSYLEFFPCDKINVIVGKNAIGKTNLLEAVYILTVGKSFRTSRDQEIINLNKNSSELLGSINNFGYEDDLKVVLNRDEKNRYFLNSEELNLKNYKRDMASVIFSPSDLNMIKFSPQERRKYLDNLISKIDPIYEHNLSKYRKIVYERNKLLKKSRDRSLIDIYNFQLADTGVKILRTRLNIIKILEKYSKMHFKNLSGGENLKITYLSTIPLSSDESEMQKIFLKHLDNAVERDLELKYTTIGPHRDDLDFKIEDLSVKSYGSQGEIRSVVLSLKLAEVNLIRGILKSDPILLLDDVFSELDKNRAKYLINSLNNVQTFITSTDLNEENFKDLEGSFFEIENSKITKRYNRLGD</sequence>
<keyword evidence="10 12" id="KW-0234">DNA repair</keyword>
<keyword evidence="8 12" id="KW-0067">ATP-binding</keyword>
<dbReference type="Gene3D" id="1.20.1050.90">
    <property type="entry name" value="RecF/RecN/SMC, N-terminal domain"/>
    <property type="match status" value="1"/>
</dbReference>
<evidence type="ECO:0000256" key="4">
    <source>
        <dbReference type="ARBA" id="ARBA00022490"/>
    </source>
</evidence>
<evidence type="ECO:0000256" key="10">
    <source>
        <dbReference type="ARBA" id="ARBA00023204"/>
    </source>
</evidence>
<protein>
    <recommendedName>
        <fullName evidence="3 12">DNA replication and repair protein RecF</fullName>
    </recommendedName>
</protein>
<comment type="function">
    <text evidence="12 13">The RecF protein is involved in DNA metabolism; it is required for DNA replication and normal SOS inducibility. RecF binds preferentially to single-stranded, linear DNA. It also seems to bind ATP.</text>
</comment>
<dbReference type="SUPFAM" id="SSF52540">
    <property type="entry name" value="P-loop containing nucleoside triphosphate hydrolases"/>
    <property type="match status" value="1"/>
</dbReference>
<dbReference type="InterPro" id="IPR003395">
    <property type="entry name" value="RecF/RecN/SMC_N"/>
</dbReference>
<name>A0ABS4KCR6_9FIRM</name>
<evidence type="ECO:0000256" key="9">
    <source>
        <dbReference type="ARBA" id="ARBA00023125"/>
    </source>
</evidence>